<gene>
    <name evidence="2" type="ORF">EV215_0231</name>
</gene>
<evidence type="ECO:0000256" key="1">
    <source>
        <dbReference type="SAM" id="Phobius"/>
    </source>
</evidence>
<sequence>MIVLTIKLFLIGLLLNNFIFKYFVGIEIFSKIKNIKEFLKIFFINILLANVVSYGIVKLFKINSFAINILVISLIATMVYEILFKNKSEYKNIILLYTIFLYLTIKEYTFLALIIYAILNTFFIGVSLYVIQNLYDYIDYKSKLIKPELIYTLVISLISMIFFGFTGFHS</sequence>
<feature type="transmembrane region" description="Helical" evidence="1">
    <location>
        <begin position="111"/>
        <end position="130"/>
    </location>
</feature>
<comment type="caution">
    <text evidence="2">The sequence shown here is derived from an EMBL/GenBank/DDBJ whole genome shotgun (WGS) entry which is preliminary data.</text>
</comment>
<dbReference type="AlphaFoldDB" id="A0AA46E099"/>
<protein>
    <submittedName>
        <fullName evidence="2">Uncharacterized protein</fullName>
    </submittedName>
</protein>
<name>A0AA46E099_9FUSO</name>
<dbReference type="Proteomes" id="UP000294678">
    <property type="component" value="Unassembled WGS sequence"/>
</dbReference>
<keyword evidence="1" id="KW-0472">Membrane</keyword>
<organism evidence="2 3">
    <name type="scientific">Hypnocyclicus thermotrophus</name>
    <dbReference type="NCBI Taxonomy" id="1627895"/>
    <lineage>
        <taxon>Bacteria</taxon>
        <taxon>Fusobacteriati</taxon>
        <taxon>Fusobacteriota</taxon>
        <taxon>Fusobacteriia</taxon>
        <taxon>Fusobacteriales</taxon>
        <taxon>Fusobacteriaceae</taxon>
        <taxon>Hypnocyclicus</taxon>
    </lineage>
</organism>
<evidence type="ECO:0000313" key="3">
    <source>
        <dbReference type="Proteomes" id="UP000294678"/>
    </source>
</evidence>
<dbReference type="RefSeq" id="WP_134112058.1">
    <property type="nucleotide sequence ID" value="NZ_SOBG01000001.1"/>
</dbReference>
<keyword evidence="1" id="KW-1133">Transmembrane helix</keyword>
<reference evidence="2 3" key="1">
    <citation type="submission" date="2019-03" db="EMBL/GenBank/DDBJ databases">
        <title>Genomic Encyclopedia of Type Strains, Phase IV (KMG-IV): sequencing the most valuable type-strain genomes for metagenomic binning, comparative biology and taxonomic classification.</title>
        <authorList>
            <person name="Goeker M."/>
        </authorList>
    </citation>
    <scope>NUCLEOTIDE SEQUENCE [LARGE SCALE GENOMIC DNA]</scope>
    <source>
        <strain evidence="2 3">DSM 100055</strain>
    </source>
</reference>
<dbReference type="EMBL" id="SOBG01000001">
    <property type="protein sequence ID" value="TDT72425.1"/>
    <property type="molecule type" value="Genomic_DNA"/>
</dbReference>
<feature type="transmembrane region" description="Helical" evidence="1">
    <location>
        <begin position="6"/>
        <end position="26"/>
    </location>
</feature>
<accession>A0AA46E099</accession>
<proteinExistence type="predicted"/>
<evidence type="ECO:0000313" key="2">
    <source>
        <dbReference type="EMBL" id="TDT72425.1"/>
    </source>
</evidence>
<feature type="transmembrane region" description="Helical" evidence="1">
    <location>
        <begin position="38"/>
        <end position="56"/>
    </location>
</feature>
<feature type="transmembrane region" description="Helical" evidence="1">
    <location>
        <begin position="62"/>
        <end position="83"/>
    </location>
</feature>
<keyword evidence="3" id="KW-1185">Reference proteome</keyword>
<feature type="transmembrane region" description="Helical" evidence="1">
    <location>
        <begin position="150"/>
        <end position="168"/>
    </location>
</feature>
<keyword evidence="1" id="KW-0812">Transmembrane</keyword>